<protein>
    <submittedName>
        <fullName evidence="1">Uncharacterized protein</fullName>
    </submittedName>
</protein>
<keyword evidence="2" id="KW-1185">Reference proteome</keyword>
<dbReference type="Proteomes" id="UP000264006">
    <property type="component" value="Chromosome"/>
</dbReference>
<evidence type="ECO:0000313" key="2">
    <source>
        <dbReference type="Proteomes" id="UP000264006"/>
    </source>
</evidence>
<dbReference type="KEGG" id="euz:DVS28_a0279"/>
<dbReference type="AlphaFoldDB" id="A0A346XRY9"/>
<reference evidence="1 2" key="1">
    <citation type="submission" date="2018-09" db="EMBL/GenBank/DDBJ databases">
        <title>Complete genome sequence of Euzebya sp. DY32-46 isolated from seawater of Pacific Ocean.</title>
        <authorList>
            <person name="Xu L."/>
            <person name="Wu Y.-H."/>
            <person name="Xu X.-W."/>
        </authorList>
    </citation>
    <scope>NUCLEOTIDE SEQUENCE [LARGE SCALE GENOMIC DNA]</scope>
    <source>
        <strain evidence="1 2">DY32-46</strain>
    </source>
</reference>
<proteinExistence type="predicted"/>
<name>A0A346XRY9_9ACTN</name>
<accession>A0A346XRY9</accession>
<sequence>MWFEKMMPPIRHRSEAGLYEDLSASLAAYLGSSIVSARTSDDITLILASRR</sequence>
<evidence type="ECO:0000313" key="1">
    <source>
        <dbReference type="EMBL" id="AXV04986.1"/>
    </source>
</evidence>
<gene>
    <name evidence="1" type="ORF">DVS28_a0279</name>
</gene>
<organism evidence="1 2">
    <name type="scientific">Euzebya pacifica</name>
    <dbReference type="NCBI Taxonomy" id="1608957"/>
    <lineage>
        <taxon>Bacteria</taxon>
        <taxon>Bacillati</taxon>
        <taxon>Actinomycetota</taxon>
        <taxon>Nitriliruptoria</taxon>
        <taxon>Euzebyales</taxon>
    </lineage>
</organism>
<dbReference type="EMBL" id="CP031165">
    <property type="protein sequence ID" value="AXV04986.1"/>
    <property type="molecule type" value="Genomic_DNA"/>
</dbReference>